<evidence type="ECO:0000313" key="3">
    <source>
        <dbReference type="Proteomes" id="UP001500503"/>
    </source>
</evidence>
<reference evidence="3" key="1">
    <citation type="journal article" date="2019" name="Int. J. Syst. Evol. Microbiol.">
        <title>The Global Catalogue of Microorganisms (GCM) 10K type strain sequencing project: providing services to taxonomists for standard genome sequencing and annotation.</title>
        <authorList>
            <consortium name="The Broad Institute Genomics Platform"/>
            <consortium name="The Broad Institute Genome Sequencing Center for Infectious Disease"/>
            <person name="Wu L."/>
            <person name="Ma J."/>
        </authorList>
    </citation>
    <scope>NUCLEOTIDE SEQUENCE [LARGE SCALE GENOMIC DNA]</scope>
    <source>
        <strain evidence="3">JCM 17933</strain>
    </source>
</reference>
<proteinExistence type="predicted"/>
<dbReference type="SMART" id="SM00860">
    <property type="entry name" value="SMI1_KNR4"/>
    <property type="match status" value="2"/>
</dbReference>
<dbReference type="RefSeq" id="WP_345475786.1">
    <property type="nucleotide sequence ID" value="NZ_BAABHF010000078.1"/>
</dbReference>
<comment type="caution">
    <text evidence="2">The sequence shown here is derived from an EMBL/GenBank/DDBJ whole genome shotgun (WGS) entry which is preliminary data.</text>
</comment>
<dbReference type="Proteomes" id="UP001500503">
    <property type="component" value="Unassembled WGS sequence"/>
</dbReference>
<accession>A0ABP8R9P0</accession>
<dbReference type="InterPro" id="IPR018958">
    <property type="entry name" value="Knr4/Smi1-like_dom"/>
</dbReference>
<feature type="domain" description="Knr4/Smi1-like" evidence="1">
    <location>
        <begin position="391"/>
        <end position="509"/>
    </location>
</feature>
<sequence length="537" mass="58829">MDLLALAELIGPPPTEPFAVDWPGIERTLGLSLPDDYKAFATAYGPCRIEESLRITVPSWAGRGAYLSYFSTVGLESERCRSMRDEKPEDHPYAFHPEPGGLLHCARGAGGDGYFWDTSVSADPNQWTVVGRVEDAWIPCAMSVTDLLAMVVGENRQRHAPPPRVTRYDGIGPYVFGRPDPARPAPPAAADSSTADMVADRLKVTGAPAPVGSWQEPVPADYRALVRRVGPGTIDGALRLLAPGAPDGFDRDEEQARYGAMLRRGRGFEPRTVRVTVAPEPGGLVLWGVFATGETLWWLPAWPHPDGWPTVVCSADAIGWQRLDWSATCVLHAWLNGRLRDLPVLQAAGRPRDGVYIPAGTAAVEPPREPSWQDIATPQAQLASVLGPGHERSRFDLAQAERALGLTLPSDYKQILHSYGTVPDVGIDIHAPGATLDLITCHEMEARHRQGVRFWPHPGGLLVCASTERRHRIMWDTTAPDPDTWSLVIMDELDNRWRFPGTLTELLIANSTGRWQPALTDVSPGRPPKPVFLRSGR</sequence>
<dbReference type="EMBL" id="BAABHF010000078">
    <property type="protein sequence ID" value="GAA4521905.1"/>
    <property type="molecule type" value="Genomic_DNA"/>
</dbReference>
<dbReference type="SUPFAM" id="SSF160631">
    <property type="entry name" value="SMI1/KNR4-like"/>
    <property type="match status" value="2"/>
</dbReference>
<keyword evidence="3" id="KW-1185">Reference proteome</keyword>
<name>A0ABP8R9P0_9ACTN</name>
<feature type="domain" description="Knr4/Smi1-like" evidence="1">
    <location>
        <begin position="14"/>
        <end position="150"/>
    </location>
</feature>
<protein>
    <recommendedName>
        <fullName evidence="1">Knr4/Smi1-like domain-containing protein</fullName>
    </recommendedName>
</protein>
<dbReference type="InterPro" id="IPR037883">
    <property type="entry name" value="Knr4/Smi1-like_sf"/>
</dbReference>
<gene>
    <name evidence="2" type="ORF">GCM10023191_100780</name>
</gene>
<organism evidence="2 3">
    <name type="scientific">Actinoallomurus oryzae</name>
    <dbReference type="NCBI Taxonomy" id="502180"/>
    <lineage>
        <taxon>Bacteria</taxon>
        <taxon>Bacillati</taxon>
        <taxon>Actinomycetota</taxon>
        <taxon>Actinomycetes</taxon>
        <taxon>Streptosporangiales</taxon>
        <taxon>Thermomonosporaceae</taxon>
        <taxon>Actinoallomurus</taxon>
    </lineage>
</organism>
<evidence type="ECO:0000259" key="1">
    <source>
        <dbReference type="SMART" id="SM00860"/>
    </source>
</evidence>
<evidence type="ECO:0000313" key="2">
    <source>
        <dbReference type="EMBL" id="GAA4521905.1"/>
    </source>
</evidence>